<dbReference type="GO" id="GO:0003700">
    <property type="term" value="F:DNA-binding transcription factor activity"/>
    <property type="evidence" value="ECO:0007669"/>
    <property type="project" value="InterPro"/>
</dbReference>
<dbReference type="InterPro" id="IPR036390">
    <property type="entry name" value="WH_DNA-bd_sf"/>
</dbReference>
<feature type="domain" description="HTH arsR-type" evidence="1">
    <location>
        <begin position="13"/>
        <end position="111"/>
    </location>
</feature>
<dbReference type="STRING" id="1194083.BN12_770010"/>
<name>A0A077M2Z7_9MICO</name>
<dbReference type="InterPro" id="IPR036388">
    <property type="entry name" value="WH-like_DNA-bd_sf"/>
</dbReference>
<dbReference type="InterPro" id="IPR011991">
    <property type="entry name" value="ArsR-like_HTH"/>
</dbReference>
<dbReference type="RefSeq" id="WP_048552147.1">
    <property type="nucleotide sequence ID" value="NZ_HF570958.1"/>
</dbReference>
<accession>A0A077M2Z7</accession>
<dbReference type="Proteomes" id="UP000035721">
    <property type="component" value="Unassembled WGS sequence"/>
</dbReference>
<dbReference type="SMART" id="SM00418">
    <property type="entry name" value="HTH_ARSR"/>
    <property type="match status" value="1"/>
</dbReference>
<dbReference type="EMBL" id="CAJB01000411">
    <property type="protein sequence ID" value="CCH80146.1"/>
    <property type="molecule type" value="Genomic_DNA"/>
</dbReference>
<protein>
    <submittedName>
        <fullName evidence="2">Putative ArsR-family transcriptional regulator</fullName>
    </submittedName>
</protein>
<evidence type="ECO:0000313" key="3">
    <source>
        <dbReference type="Proteomes" id="UP000035721"/>
    </source>
</evidence>
<evidence type="ECO:0000313" key="2">
    <source>
        <dbReference type="EMBL" id="CCH80146.1"/>
    </source>
</evidence>
<proteinExistence type="predicted"/>
<dbReference type="InterPro" id="IPR001845">
    <property type="entry name" value="HTH_ArsR_DNA-bd_dom"/>
</dbReference>
<comment type="caution">
    <text evidence="2">The sequence shown here is derived from an EMBL/GenBank/DDBJ whole genome shotgun (WGS) entry which is preliminary data.</text>
</comment>
<sequence length="191" mass="20805">MTNELGDVELDARGVRALAHPVRLAILLRLRADGPSTATRLSPMVGASPSVTSWHLRHLAEHGLVEDAPGDHGGGRSRWWRVVGSGFRFDVDPRDPAPGIALLDLMEQAEGDLVTRWASQTRPHLEPEWLAVASRWNTGVLATPDEIAHLETAMEALLAPLANRSPESAPEGSRRVRILRYVMPAAAPDDD</sequence>
<dbReference type="CDD" id="cd00090">
    <property type="entry name" value="HTH_ARSR"/>
    <property type="match status" value="1"/>
</dbReference>
<gene>
    <name evidence="2" type="ORF">BN12_770010</name>
</gene>
<keyword evidence="3" id="KW-1185">Reference proteome</keyword>
<reference evidence="2 3" key="1">
    <citation type="journal article" date="2013" name="ISME J.">
        <title>A metabolic model for members of the genus Tetrasphaera involved in enhanced biological phosphorus removal.</title>
        <authorList>
            <person name="Kristiansen R."/>
            <person name="Nguyen H.T.T."/>
            <person name="Saunders A.M."/>
            <person name="Nielsen J.L."/>
            <person name="Wimmer R."/>
            <person name="Le V.Q."/>
            <person name="McIlroy S.J."/>
            <person name="Petrovski S."/>
            <person name="Seviour R.J."/>
            <person name="Calteau A."/>
            <person name="Nielsen K.L."/>
            <person name="Nielsen P.H."/>
        </authorList>
    </citation>
    <scope>NUCLEOTIDE SEQUENCE [LARGE SCALE GENOMIC DNA]</scope>
    <source>
        <strain evidence="2 3">T1-X7</strain>
    </source>
</reference>
<dbReference type="Pfam" id="PF12840">
    <property type="entry name" value="HTH_20"/>
    <property type="match status" value="1"/>
</dbReference>
<organism evidence="2 3">
    <name type="scientific">Nostocoides japonicum T1-X7</name>
    <dbReference type="NCBI Taxonomy" id="1194083"/>
    <lineage>
        <taxon>Bacteria</taxon>
        <taxon>Bacillati</taxon>
        <taxon>Actinomycetota</taxon>
        <taxon>Actinomycetes</taxon>
        <taxon>Micrococcales</taxon>
        <taxon>Intrasporangiaceae</taxon>
        <taxon>Nostocoides</taxon>
    </lineage>
</organism>
<evidence type="ECO:0000259" key="1">
    <source>
        <dbReference type="SMART" id="SM00418"/>
    </source>
</evidence>
<dbReference type="Gene3D" id="1.10.10.10">
    <property type="entry name" value="Winged helix-like DNA-binding domain superfamily/Winged helix DNA-binding domain"/>
    <property type="match status" value="1"/>
</dbReference>
<dbReference type="AlphaFoldDB" id="A0A077M2Z7"/>
<dbReference type="SUPFAM" id="SSF46785">
    <property type="entry name" value="Winged helix' DNA-binding domain"/>
    <property type="match status" value="1"/>
</dbReference>
<dbReference type="OrthoDB" id="7945987at2"/>